<dbReference type="GO" id="GO:0015193">
    <property type="term" value="F:L-proline transmembrane transporter activity"/>
    <property type="evidence" value="ECO:0007669"/>
    <property type="project" value="TreeGrafter"/>
</dbReference>
<feature type="transmembrane region" description="Helical" evidence="6">
    <location>
        <begin position="266"/>
        <end position="285"/>
    </location>
</feature>
<feature type="transmembrane region" description="Helical" evidence="6">
    <location>
        <begin position="297"/>
        <end position="321"/>
    </location>
</feature>
<evidence type="ECO:0000256" key="2">
    <source>
        <dbReference type="ARBA" id="ARBA00022692"/>
    </source>
</evidence>
<dbReference type="AlphaFoldDB" id="A0A8C3VS57"/>
<dbReference type="Pfam" id="PF01490">
    <property type="entry name" value="Aa_trans"/>
    <property type="match status" value="1"/>
</dbReference>
<dbReference type="Ensembl" id="ENSCWAT00000006370.1">
    <property type="protein sequence ID" value="ENSCWAP00000005894.1"/>
    <property type="gene ID" value="ENSCWAG00000004482.1"/>
</dbReference>
<gene>
    <name evidence="8" type="primary">SLC36A2</name>
</gene>
<dbReference type="GO" id="GO:0015180">
    <property type="term" value="F:L-alanine transmembrane transporter activity"/>
    <property type="evidence" value="ECO:0007669"/>
    <property type="project" value="TreeGrafter"/>
</dbReference>
<dbReference type="GO" id="GO:0005297">
    <property type="term" value="F:proline:proton symporter activity"/>
    <property type="evidence" value="ECO:0007669"/>
    <property type="project" value="Ensembl"/>
</dbReference>
<feature type="transmembrane region" description="Helical" evidence="6">
    <location>
        <begin position="225"/>
        <end position="246"/>
    </location>
</feature>
<name>A0A8C3VS57_9CETA</name>
<evidence type="ECO:0000256" key="4">
    <source>
        <dbReference type="ARBA" id="ARBA00023136"/>
    </source>
</evidence>
<feature type="transmembrane region" description="Helical" evidence="6">
    <location>
        <begin position="85"/>
        <end position="106"/>
    </location>
</feature>
<feature type="transmembrane region" description="Helical" evidence="6">
    <location>
        <begin position="445"/>
        <end position="463"/>
    </location>
</feature>
<evidence type="ECO:0000256" key="3">
    <source>
        <dbReference type="ARBA" id="ARBA00022989"/>
    </source>
</evidence>
<organism evidence="8 9">
    <name type="scientific">Catagonus wagneri</name>
    <name type="common">Chacoan peccary</name>
    <dbReference type="NCBI Taxonomy" id="51154"/>
    <lineage>
        <taxon>Eukaryota</taxon>
        <taxon>Metazoa</taxon>
        <taxon>Chordata</taxon>
        <taxon>Craniata</taxon>
        <taxon>Vertebrata</taxon>
        <taxon>Euteleostomi</taxon>
        <taxon>Mammalia</taxon>
        <taxon>Eutheria</taxon>
        <taxon>Laurasiatheria</taxon>
        <taxon>Artiodactyla</taxon>
        <taxon>Suina</taxon>
        <taxon>Tayassuidae</taxon>
        <taxon>Catagonus</taxon>
    </lineage>
</organism>
<keyword evidence="4 6" id="KW-0472">Membrane</keyword>
<evidence type="ECO:0000256" key="5">
    <source>
        <dbReference type="SAM" id="MobiDB-lite"/>
    </source>
</evidence>
<dbReference type="GO" id="GO:0005886">
    <property type="term" value="C:plasma membrane"/>
    <property type="evidence" value="ECO:0007669"/>
    <property type="project" value="Ensembl"/>
</dbReference>
<dbReference type="GeneTree" id="ENSGT00940000162044"/>
<feature type="transmembrane region" description="Helical" evidence="6">
    <location>
        <begin position="149"/>
        <end position="168"/>
    </location>
</feature>
<feature type="domain" description="Amino acid transporter transmembrane" evidence="7">
    <location>
        <begin position="53"/>
        <end position="462"/>
    </location>
</feature>
<evidence type="ECO:0000313" key="9">
    <source>
        <dbReference type="Proteomes" id="UP000694540"/>
    </source>
</evidence>
<feature type="transmembrane region" description="Helical" evidence="6">
    <location>
        <begin position="383"/>
        <end position="400"/>
    </location>
</feature>
<protein>
    <submittedName>
        <fullName evidence="8">Solute carrier family 36 member 2</fullName>
    </submittedName>
</protein>
<keyword evidence="9" id="KW-1185">Reference proteome</keyword>
<evidence type="ECO:0000313" key="8">
    <source>
        <dbReference type="Ensembl" id="ENSCWAP00000005894.1"/>
    </source>
</evidence>
<feature type="transmembrane region" description="Helical" evidence="6">
    <location>
        <begin position="406"/>
        <end position="433"/>
    </location>
</feature>
<dbReference type="GO" id="GO:0005774">
    <property type="term" value="C:vacuolar membrane"/>
    <property type="evidence" value="ECO:0007669"/>
    <property type="project" value="TreeGrafter"/>
</dbReference>
<feature type="region of interest" description="Disordered" evidence="5">
    <location>
        <begin position="1"/>
        <end position="51"/>
    </location>
</feature>
<evidence type="ECO:0000256" key="6">
    <source>
        <dbReference type="SAM" id="Phobius"/>
    </source>
</evidence>
<feature type="transmembrane region" description="Helical" evidence="6">
    <location>
        <begin position="341"/>
        <end position="362"/>
    </location>
</feature>
<sequence>MPTAKSAGSPQGAVDLRLDLKSPPGSASKLQNKDSGFLDGSPSESPGSETTEGITAFQTLVHLVKGNIGTGILGLPLAMKNAGVLLGPLSLLAMGFVSCHCMHILVRCAQRFCHRLNKPFMDYGDTVMHGLEASPSAWLQNHAHWGRRIVSFFLIVTQMGFCCVYIVFLADNLKQVVEAVNSTTNNCHYNGTVVLTPTMDSRLYMLTFLPFLALLVLIRNLRVLTAFSLLANISMLVSLIIIAQYITQGIPDPSQLPLAANWKTYSLFFGTAVFSFESIGVVLPLENKMKDARRFPLILSLGMSVITALYVSIGTLGYLRFGNDIKASITLNLPNCWLYQSVKILYIIGILCTYALQFYVPAEIILPLAISQVSKRWALPLDWSIRLAMVCLTCVLAILVPRLDLVLSLVGSVSSSALALIIPPLLEIATYYSEGMSPLTILKDALISILGFLGFVMGTWQALDELIQPQDSLSLSNSTLFTQ</sequence>
<dbReference type="PANTHER" id="PTHR22950:SF185">
    <property type="entry name" value="PROTON-COUPLED AMINO ACID TRANSPORTER 2"/>
    <property type="match status" value="1"/>
</dbReference>
<reference evidence="8" key="1">
    <citation type="submission" date="2025-08" db="UniProtKB">
        <authorList>
            <consortium name="Ensembl"/>
        </authorList>
    </citation>
    <scope>IDENTIFICATION</scope>
</reference>
<keyword evidence="2 6" id="KW-0812">Transmembrane</keyword>
<comment type="subcellular location">
    <subcellularLocation>
        <location evidence="1">Membrane</location>
        <topology evidence="1">Multi-pass membrane protein</topology>
    </subcellularLocation>
</comment>
<dbReference type="Proteomes" id="UP000694540">
    <property type="component" value="Unplaced"/>
</dbReference>
<feature type="transmembrane region" description="Helical" evidence="6">
    <location>
        <begin position="201"/>
        <end position="218"/>
    </location>
</feature>
<dbReference type="GO" id="GO:0015187">
    <property type="term" value="F:glycine transmembrane transporter activity"/>
    <property type="evidence" value="ECO:0007669"/>
    <property type="project" value="TreeGrafter"/>
</dbReference>
<dbReference type="PANTHER" id="PTHR22950">
    <property type="entry name" value="AMINO ACID TRANSPORTER"/>
    <property type="match status" value="1"/>
</dbReference>
<keyword evidence="3 6" id="KW-1133">Transmembrane helix</keyword>
<dbReference type="InterPro" id="IPR013057">
    <property type="entry name" value="AA_transpt_TM"/>
</dbReference>
<proteinExistence type="predicted"/>
<feature type="compositionally biased region" description="Low complexity" evidence="5">
    <location>
        <begin position="40"/>
        <end position="51"/>
    </location>
</feature>
<reference evidence="8" key="2">
    <citation type="submission" date="2025-09" db="UniProtKB">
        <authorList>
            <consortium name="Ensembl"/>
        </authorList>
    </citation>
    <scope>IDENTIFICATION</scope>
</reference>
<accession>A0A8C3VS57</accession>
<evidence type="ECO:0000259" key="7">
    <source>
        <dbReference type="Pfam" id="PF01490"/>
    </source>
</evidence>
<evidence type="ECO:0000256" key="1">
    <source>
        <dbReference type="ARBA" id="ARBA00004141"/>
    </source>
</evidence>